<dbReference type="AlphaFoldDB" id="A0A838ZGN1"/>
<feature type="transmembrane region" description="Helical" evidence="1">
    <location>
        <begin position="63"/>
        <end position="84"/>
    </location>
</feature>
<feature type="transmembrane region" description="Helical" evidence="1">
    <location>
        <begin position="140"/>
        <end position="161"/>
    </location>
</feature>
<protein>
    <submittedName>
        <fullName evidence="3">EamA family transporter</fullName>
    </submittedName>
</protein>
<dbReference type="InterPro" id="IPR037185">
    <property type="entry name" value="EmrE-like"/>
</dbReference>
<dbReference type="SUPFAM" id="SSF103481">
    <property type="entry name" value="Multidrug resistance efflux transporter EmrE"/>
    <property type="match status" value="2"/>
</dbReference>
<keyword evidence="1" id="KW-0812">Transmembrane</keyword>
<feature type="transmembrane region" description="Helical" evidence="1">
    <location>
        <begin position="90"/>
        <end position="109"/>
    </location>
</feature>
<evidence type="ECO:0000256" key="1">
    <source>
        <dbReference type="SAM" id="Phobius"/>
    </source>
</evidence>
<keyword evidence="4" id="KW-1185">Reference proteome</keyword>
<feature type="transmembrane region" description="Helical" evidence="1">
    <location>
        <begin position="33"/>
        <end position="51"/>
    </location>
</feature>
<proteinExistence type="predicted"/>
<feature type="domain" description="EamA" evidence="2">
    <location>
        <begin position="13"/>
        <end position="134"/>
    </location>
</feature>
<dbReference type="GO" id="GO:0016020">
    <property type="term" value="C:membrane"/>
    <property type="evidence" value="ECO:0007669"/>
    <property type="project" value="InterPro"/>
</dbReference>
<organism evidence="3 4">
    <name type="scientific">Moheibacter lacus</name>
    <dbReference type="NCBI Taxonomy" id="2745851"/>
    <lineage>
        <taxon>Bacteria</taxon>
        <taxon>Pseudomonadati</taxon>
        <taxon>Bacteroidota</taxon>
        <taxon>Flavobacteriia</taxon>
        <taxon>Flavobacteriales</taxon>
        <taxon>Weeksellaceae</taxon>
        <taxon>Moheibacter</taxon>
    </lineage>
</organism>
<feature type="transmembrane region" description="Helical" evidence="1">
    <location>
        <begin position="206"/>
        <end position="222"/>
    </location>
</feature>
<sequence length="301" mass="33814">MISAAQFRLQFIVLLWGFTGVLGKLIEVEAVPLVWYRVLVAALVLFFILKIRKIDLKLNTRDFAMLLGIGVIIGLHWMAFFGAIKVSNVAVALSTLSTGALFSAFLEPLFFKRKIILSEIILAVIVSGCILLIYNASPDYWLGIVLGVICSFLSALFSVLNGKIHTRFPSQKIMFYEMLGGWLVVCLFLPFFGGFSTLVDVSWKDLGLLILLGSLFTAYPMIESVNLMKYISPFTLLLNVNLEPVYGIIIAYLIFGESEKMTPLFYIATVIMVLAILVNGLLKKQAGKPLRMKWKFWDFRN</sequence>
<feature type="domain" description="EamA" evidence="2">
    <location>
        <begin position="142"/>
        <end position="278"/>
    </location>
</feature>
<evidence type="ECO:0000313" key="3">
    <source>
        <dbReference type="EMBL" id="MBA5628428.1"/>
    </source>
</evidence>
<name>A0A838ZGN1_9FLAO</name>
<feature type="transmembrane region" description="Helical" evidence="1">
    <location>
        <begin position="234"/>
        <end position="255"/>
    </location>
</feature>
<gene>
    <name evidence="3" type="ORF">HU137_01435</name>
</gene>
<reference evidence="3 4" key="1">
    <citation type="submission" date="2020-07" db="EMBL/GenBank/DDBJ databases">
        <title>Moheibacter lacus sp. nov., a member of the family Flavobacteriaceae isolated from freshwater lake sediment.</title>
        <authorList>
            <person name="Liu Y."/>
        </authorList>
    </citation>
    <scope>NUCLEOTIDE SEQUENCE [LARGE SCALE GENOMIC DNA]</scope>
    <source>
        <strain evidence="3 4">BDHS18</strain>
    </source>
</reference>
<comment type="caution">
    <text evidence="3">The sequence shown here is derived from an EMBL/GenBank/DDBJ whole genome shotgun (WGS) entry which is preliminary data.</text>
</comment>
<dbReference type="Proteomes" id="UP000552241">
    <property type="component" value="Unassembled WGS sequence"/>
</dbReference>
<feature type="transmembrane region" description="Helical" evidence="1">
    <location>
        <begin position="116"/>
        <end position="134"/>
    </location>
</feature>
<accession>A0A838ZGN1</accession>
<evidence type="ECO:0000313" key="4">
    <source>
        <dbReference type="Proteomes" id="UP000552241"/>
    </source>
</evidence>
<keyword evidence="1" id="KW-1133">Transmembrane helix</keyword>
<evidence type="ECO:0000259" key="2">
    <source>
        <dbReference type="Pfam" id="PF00892"/>
    </source>
</evidence>
<feature type="transmembrane region" description="Helical" evidence="1">
    <location>
        <begin position="173"/>
        <end position="194"/>
    </location>
</feature>
<keyword evidence="1" id="KW-0472">Membrane</keyword>
<dbReference type="Pfam" id="PF00892">
    <property type="entry name" value="EamA"/>
    <property type="match status" value="2"/>
</dbReference>
<dbReference type="InterPro" id="IPR000620">
    <property type="entry name" value="EamA_dom"/>
</dbReference>
<feature type="transmembrane region" description="Helical" evidence="1">
    <location>
        <begin position="261"/>
        <end position="282"/>
    </location>
</feature>
<dbReference type="EMBL" id="JACDZE010000001">
    <property type="protein sequence ID" value="MBA5628428.1"/>
    <property type="molecule type" value="Genomic_DNA"/>
</dbReference>
<dbReference type="PANTHER" id="PTHR22911">
    <property type="entry name" value="ACYL-MALONYL CONDENSING ENZYME-RELATED"/>
    <property type="match status" value="1"/>
</dbReference>
<dbReference type="PANTHER" id="PTHR22911:SF79">
    <property type="entry name" value="MOBA-LIKE NTP TRANSFERASE DOMAIN-CONTAINING PROTEIN"/>
    <property type="match status" value="1"/>
</dbReference>